<dbReference type="InterPro" id="IPR011004">
    <property type="entry name" value="Trimer_LpxA-like_sf"/>
</dbReference>
<dbReference type="PANTHER" id="PTHR23416:SF23">
    <property type="entry name" value="ACETYLTRANSFERASE C18B11.09C-RELATED"/>
    <property type="match status" value="1"/>
</dbReference>
<dbReference type="RefSeq" id="WP_121064287.1">
    <property type="nucleotide sequence ID" value="NZ_RBIQ01000007.1"/>
</dbReference>
<organism evidence="3 4">
    <name type="scientific">Maribacter vaceletii</name>
    <dbReference type="NCBI Taxonomy" id="1206816"/>
    <lineage>
        <taxon>Bacteria</taxon>
        <taxon>Pseudomonadati</taxon>
        <taxon>Bacteroidota</taxon>
        <taxon>Flavobacteriia</taxon>
        <taxon>Flavobacteriales</taxon>
        <taxon>Flavobacteriaceae</taxon>
        <taxon>Maribacter</taxon>
    </lineage>
</organism>
<dbReference type="OrthoDB" id="9814490at2"/>
<keyword evidence="4" id="KW-1185">Reference proteome</keyword>
<evidence type="ECO:0000313" key="3">
    <source>
        <dbReference type="EMBL" id="RKR14773.1"/>
    </source>
</evidence>
<dbReference type="GO" id="GO:0008374">
    <property type="term" value="F:O-acyltransferase activity"/>
    <property type="evidence" value="ECO:0007669"/>
    <property type="project" value="TreeGrafter"/>
</dbReference>
<dbReference type="InterPro" id="IPR051159">
    <property type="entry name" value="Hexapeptide_acetyltransf"/>
</dbReference>
<keyword evidence="2 3" id="KW-0808">Transferase</keyword>
<evidence type="ECO:0000256" key="2">
    <source>
        <dbReference type="ARBA" id="ARBA00022679"/>
    </source>
</evidence>
<comment type="similarity">
    <text evidence="1">Belongs to the transferase hexapeptide repeat family.</text>
</comment>
<dbReference type="PANTHER" id="PTHR23416">
    <property type="entry name" value="SIALIC ACID SYNTHASE-RELATED"/>
    <property type="match status" value="1"/>
</dbReference>
<sequence>MIKKVIKFSYDTYRRFSKYFFTYLANLSVGFKRGKLTANGFTLLTKNTKIGSNINFNGLRVFGLGEVNIGDNFHSGRNCKIITDIHNYNGNSLPYDSTYIIKKVIIEDNVWLGSDVTILGGVTIGEGAIVQAGSVVVKDVMKLAIVGGHPASKFSERDKEHYYRLKKLEAFH</sequence>
<name>A0A495EDZ4_9FLAO</name>
<dbReference type="EMBL" id="RBIQ01000007">
    <property type="protein sequence ID" value="RKR14773.1"/>
    <property type="molecule type" value="Genomic_DNA"/>
</dbReference>
<proteinExistence type="inferred from homology"/>
<dbReference type="AlphaFoldDB" id="A0A495EDZ4"/>
<dbReference type="CDD" id="cd04647">
    <property type="entry name" value="LbH_MAT_like"/>
    <property type="match status" value="1"/>
</dbReference>
<dbReference type="Pfam" id="PF00132">
    <property type="entry name" value="Hexapep"/>
    <property type="match status" value="1"/>
</dbReference>
<dbReference type="SUPFAM" id="SSF51161">
    <property type="entry name" value="Trimeric LpxA-like enzymes"/>
    <property type="match status" value="1"/>
</dbReference>
<comment type="caution">
    <text evidence="3">The sequence shown here is derived from an EMBL/GenBank/DDBJ whole genome shotgun (WGS) entry which is preliminary data.</text>
</comment>
<reference evidence="3 4" key="1">
    <citation type="submission" date="2018-10" db="EMBL/GenBank/DDBJ databases">
        <title>Genomic Encyclopedia of Archaeal and Bacterial Type Strains, Phase II (KMG-II): from individual species to whole genera.</title>
        <authorList>
            <person name="Goeker M."/>
        </authorList>
    </citation>
    <scope>NUCLEOTIDE SEQUENCE [LARGE SCALE GENOMIC DNA]</scope>
    <source>
        <strain evidence="3 4">DSM 25230</strain>
    </source>
</reference>
<evidence type="ECO:0000313" key="4">
    <source>
        <dbReference type="Proteomes" id="UP000269412"/>
    </source>
</evidence>
<dbReference type="Gene3D" id="2.160.10.10">
    <property type="entry name" value="Hexapeptide repeat proteins"/>
    <property type="match status" value="1"/>
</dbReference>
<protein>
    <submittedName>
        <fullName evidence="3">Transferase family hexapeptide repeat protein</fullName>
    </submittedName>
</protein>
<dbReference type="InterPro" id="IPR001451">
    <property type="entry name" value="Hexapep"/>
</dbReference>
<gene>
    <name evidence="3" type="ORF">CLV91_0852</name>
</gene>
<dbReference type="Proteomes" id="UP000269412">
    <property type="component" value="Unassembled WGS sequence"/>
</dbReference>
<evidence type="ECO:0000256" key="1">
    <source>
        <dbReference type="ARBA" id="ARBA00007274"/>
    </source>
</evidence>
<accession>A0A495EDZ4</accession>
<dbReference type="GO" id="GO:0005829">
    <property type="term" value="C:cytosol"/>
    <property type="evidence" value="ECO:0007669"/>
    <property type="project" value="TreeGrafter"/>
</dbReference>